<dbReference type="EMBL" id="OU892279">
    <property type="protein sequence ID" value="CAG9765679.1"/>
    <property type="molecule type" value="Genomic_DNA"/>
</dbReference>
<organism evidence="1 2">
    <name type="scientific">Ceutorhynchus assimilis</name>
    <name type="common">cabbage seed weevil</name>
    <dbReference type="NCBI Taxonomy" id="467358"/>
    <lineage>
        <taxon>Eukaryota</taxon>
        <taxon>Metazoa</taxon>
        <taxon>Ecdysozoa</taxon>
        <taxon>Arthropoda</taxon>
        <taxon>Hexapoda</taxon>
        <taxon>Insecta</taxon>
        <taxon>Pterygota</taxon>
        <taxon>Neoptera</taxon>
        <taxon>Endopterygota</taxon>
        <taxon>Coleoptera</taxon>
        <taxon>Polyphaga</taxon>
        <taxon>Cucujiformia</taxon>
        <taxon>Curculionidae</taxon>
        <taxon>Ceutorhynchinae</taxon>
        <taxon>Ceutorhynchus</taxon>
    </lineage>
</organism>
<evidence type="ECO:0000313" key="1">
    <source>
        <dbReference type="EMBL" id="CAG9765679.1"/>
    </source>
</evidence>
<evidence type="ECO:0000313" key="2">
    <source>
        <dbReference type="Proteomes" id="UP001152799"/>
    </source>
</evidence>
<name>A0A9N9MKN9_9CUCU</name>
<dbReference type="AlphaFoldDB" id="A0A9N9MKN9"/>
<reference evidence="1" key="1">
    <citation type="submission" date="2022-01" db="EMBL/GenBank/DDBJ databases">
        <authorList>
            <person name="King R."/>
        </authorList>
    </citation>
    <scope>NUCLEOTIDE SEQUENCE</scope>
</reference>
<dbReference type="Proteomes" id="UP001152799">
    <property type="component" value="Chromosome 3"/>
</dbReference>
<dbReference type="InterPro" id="IPR036728">
    <property type="entry name" value="PBP_GOBP_sf"/>
</dbReference>
<keyword evidence="2" id="KW-1185">Reference proteome</keyword>
<dbReference type="GO" id="GO:0005549">
    <property type="term" value="F:odorant binding"/>
    <property type="evidence" value="ECO:0007669"/>
    <property type="project" value="InterPro"/>
</dbReference>
<proteinExistence type="predicted"/>
<sequence>MKGKEEIATKKCIFTDEYLMLDCTYKVYGILNENGKLNKDVLKEYFEEQVRRNPDRLEENLIKIKVLETYKFDECLKVDWLLRPNADLKMFCFKWDGLPEVVLEMS</sequence>
<accession>A0A9N9MKN9</accession>
<protein>
    <submittedName>
        <fullName evidence="1">Uncharacterized protein</fullName>
    </submittedName>
</protein>
<dbReference type="Gene3D" id="1.10.238.20">
    <property type="entry name" value="Pheromone/general odorant binding protein domain"/>
    <property type="match status" value="1"/>
</dbReference>
<gene>
    <name evidence="1" type="ORF">CEUTPL_LOCUS6284</name>
</gene>